<dbReference type="PANTHER" id="PTHR46627:SF1">
    <property type="entry name" value="AMINOPEPTIDASE O"/>
    <property type="match status" value="1"/>
</dbReference>
<comment type="caution">
    <text evidence="1">The sequence shown here is derived from an EMBL/GenBank/DDBJ whole genome shotgun (WGS) entry which is preliminary data.</text>
</comment>
<dbReference type="InterPro" id="IPR038502">
    <property type="entry name" value="M1_LTA-4_hydro/amino_C_sf"/>
</dbReference>
<keyword evidence="2" id="KW-1185">Reference proteome</keyword>
<dbReference type="InterPro" id="IPR033577">
    <property type="entry name" value="AOPep"/>
</dbReference>
<dbReference type="Gene3D" id="1.25.40.320">
    <property type="entry name" value="Peptidase M1, leukotriene A4 hydrolase/aminopeptidase C-terminal domain"/>
    <property type="match status" value="1"/>
</dbReference>
<organism evidence="1 2">
    <name type="scientific">Cervus elaphus hippelaphus</name>
    <name type="common">European red deer</name>
    <dbReference type="NCBI Taxonomy" id="46360"/>
    <lineage>
        <taxon>Eukaryota</taxon>
        <taxon>Metazoa</taxon>
        <taxon>Chordata</taxon>
        <taxon>Craniata</taxon>
        <taxon>Vertebrata</taxon>
        <taxon>Euteleostomi</taxon>
        <taxon>Mammalia</taxon>
        <taxon>Eutheria</taxon>
        <taxon>Laurasiatheria</taxon>
        <taxon>Artiodactyla</taxon>
        <taxon>Ruminantia</taxon>
        <taxon>Pecora</taxon>
        <taxon>Cervidae</taxon>
        <taxon>Cervinae</taxon>
        <taxon>Cervus</taxon>
    </lineage>
</organism>
<name>A0A212CN75_CEREH</name>
<accession>A0A212CN75</accession>
<gene>
    <name evidence="1" type="ORF">Celaphus_00017039</name>
</gene>
<dbReference type="GO" id="GO:0070006">
    <property type="term" value="F:metalloaminopeptidase activity"/>
    <property type="evidence" value="ECO:0007669"/>
    <property type="project" value="InterPro"/>
</dbReference>
<protein>
    <submittedName>
        <fullName evidence="1">Uncharacterized protein</fullName>
    </submittedName>
</protein>
<evidence type="ECO:0000313" key="2">
    <source>
        <dbReference type="Proteomes" id="UP000242450"/>
    </source>
</evidence>
<proteinExistence type="predicted"/>
<dbReference type="PANTHER" id="PTHR46627">
    <property type="entry name" value="AMINOPEPTIDASE O"/>
    <property type="match status" value="1"/>
</dbReference>
<dbReference type="AlphaFoldDB" id="A0A212CN75"/>
<feature type="non-terminal residue" evidence="1">
    <location>
        <position position="1"/>
    </location>
</feature>
<dbReference type="EMBL" id="MKHE01000016">
    <property type="protein sequence ID" value="OWK07352.1"/>
    <property type="molecule type" value="Genomic_DNA"/>
</dbReference>
<dbReference type="Proteomes" id="UP000242450">
    <property type="component" value="Chromosome 16"/>
</dbReference>
<dbReference type="OrthoDB" id="79562at2759"/>
<sequence>VRHRWCELIVKHKYTKAYRDVERFLQEDQKLPGFDGAVAHCRYQIKHGQTSLHL</sequence>
<reference evidence="1 2" key="1">
    <citation type="journal article" date="2018" name="Mol. Genet. Genomics">
        <title>The red deer Cervus elaphus genome CerEla1.0: sequencing, annotating, genes, and chromosomes.</title>
        <authorList>
            <person name="Bana N.A."/>
            <person name="Nyiri A."/>
            <person name="Nagy J."/>
            <person name="Frank K."/>
            <person name="Nagy T."/>
            <person name="Steger V."/>
            <person name="Schiller M."/>
            <person name="Lakatos P."/>
            <person name="Sugar L."/>
            <person name="Horn P."/>
            <person name="Barta E."/>
            <person name="Orosz L."/>
        </authorList>
    </citation>
    <scope>NUCLEOTIDE SEQUENCE [LARGE SCALE GENOMIC DNA]</scope>
    <source>
        <strain evidence="1">Hungarian</strain>
    </source>
</reference>
<dbReference type="GO" id="GO:0005730">
    <property type="term" value="C:nucleolus"/>
    <property type="evidence" value="ECO:0007669"/>
    <property type="project" value="InterPro"/>
</dbReference>
<evidence type="ECO:0000313" key="1">
    <source>
        <dbReference type="EMBL" id="OWK07352.1"/>
    </source>
</evidence>